<dbReference type="OrthoDB" id="60516at2157"/>
<keyword evidence="2" id="KW-1185">Reference proteome</keyword>
<dbReference type="EMBL" id="CP000742">
    <property type="protein sequence ID" value="ABR54691.1"/>
    <property type="molecule type" value="Genomic_DNA"/>
</dbReference>
<proteinExistence type="predicted"/>
<dbReference type="PROSITE" id="PS51257">
    <property type="entry name" value="PROKAR_LIPOPROTEIN"/>
    <property type="match status" value="1"/>
</dbReference>
<organism evidence="1 2">
    <name type="scientific">Methanococcus vannielii (strain ATCC 35089 / DSM 1224 / JCM 13029 / OCM 148 / SB)</name>
    <dbReference type="NCBI Taxonomy" id="406327"/>
    <lineage>
        <taxon>Archaea</taxon>
        <taxon>Methanobacteriati</taxon>
        <taxon>Methanobacteriota</taxon>
        <taxon>Methanomada group</taxon>
        <taxon>Methanococci</taxon>
        <taxon>Methanococcales</taxon>
        <taxon>Methanococcaceae</taxon>
        <taxon>Methanococcus</taxon>
    </lineage>
</organism>
<evidence type="ECO:0000313" key="2">
    <source>
        <dbReference type="Proteomes" id="UP000001107"/>
    </source>
</evidence>
<reference evidence="1" key="1">
    <citation type="submission" date="2007-06" db="EMBL/GenBank/DDBJ databases">
        <title>Complete sequence of Methanococcus vannielii SB.</title>
        <authorList>
            <consortium name="US DOE Joint Genome Institute"/>
            <person name="Copeland A."/>
            <person name="Lucas S."/>
            <person name="Lapidus A."/>
            <person name="Barry K."/>
            <person name="Glavina del Rio T."/>
            <person name="Dalin E."/>
            <person name="Tice H."/>
            <person name="Pitluck S."/>
            <person name="Chain P."/>
            <person name="Malfatti S."/>
            <person name="Shin M."/>
            <person name="Vergez L."/>
            <person name="Schmutz J."/>
            <person name="Larimer F."/>
            <person name="Land M."/>
            <person name="Hauser L."/>
            <person name="Kyrpides N."/>
            <person name="Anderson I."/>
            <person name="Sieprawska-Lupa M."/>
            <person name="Whitman W.B."/>
            <person name="Richardson P."/>
        </authorList>
    </citation>
    <scope>NUCLEOTIDE SEQUENCE [LARGE SCALE GENOMIC DNA]</scope>
    <source>
        <strain evidence="1">SB</strain>
    </source>
</reference>
<evidence type="ECO:0000313" key="1">
    <source>
        <dbReference type="EMBL" id="ABR54691.1"/>
    </source>
</evidence>
<sequence>MICKKFFMIKIVFLLSVVAFLCGCINIDDFELDYDSIQDLGNSMDFQESFNTYSNENSEIRELIKSQNEIWSYAFDYNVESIYDNELSEIKISGKVDTRNKKAYITMFSEAGSLETYYFEDSVYLGAKSGGETNWMKIPSEESSFEEDYDMMSKYDEGLYGLKNGEFELVGEETVNGIRCYKLKMNVKNYLNTNVAATNIAGNEDVVKYDVADVAYYVDKSNGYILKTAVRIKGTDESSIPFDYTYFLSFKDINKVQNIELPIDAKNAIDVQSYYLNYQ</sequence>
<dbReference type="HOGENOM" id="CLU_996104_0_0_2"/>
<name>A6UQB9_METVS</name>
<gene>
    <name evidence="1" type="ordered locus">Mevan_0785</name>
</gene>
<accession>A6UQB9</accession>
<dbReference type="STRING" id="406327.Mevan_0785"/>
<evidence type="ECO:0008006" key="3">
    <source>
        <dbReference type="Google" id="ProtNLM"/>
    </source>
</evidence>
<dbReference type="RefSeq" id="WP_011972593.1">
    <property type="nucleotide sequence ID" value="NC_009634.1"/>
</dbReference>
<dbReference type="eggNOG" id="arCOG07801">
    <property type="taxonomic scope" value="Archaea"/>
</dbReference>
<dbReference type="Proteomes" id="UP000001107">
    <property type="component" value="Chromosome"/>
</dbReference>
<protein>
    <recommendedName>
        <fullName evidence="3">Outer membrane lipoprotein-sorting protein-like protein</fullName>
    </recommendedName>
</protein>
<dbReference type="Gene3D" id="2.50.20.20">
    <property type="match status" value="1"/>
</dbReference>
<dbReference type="KEGG" id="mvn:Mevan_0785"/>
<dbReference type="GeneID" id="5325188"/>
<dbReference type="AlphaFoldDB" id="A6UQB9"/>